<gene>
    <name evidence="3" type="ORF">SanaruYs_13240</name>
</gene>
<accession>A0A401U891</accession>
<feature type="transmembrane region" description="Helical" evidence="1">
    <location>
        <begin position="72"/>
        <end position="91"/>
    </location>
</feature>
<name>A0A401U891_9BACT</name>
<dbReference type="Proteomes" id="UP000288227">
    <property type="component" value="Unassembled WGS sequence"/>
</dbReference>
<evidence type="ECO:0000313" key="4">
    <source>
        <dbReference type="Proteomes" id="UP000288227"/>
    </source>
</evidence>
<feature type="transmembrane region" description="Helical" evidence="1">
    <location>
        <begin position="21"/>
        <end position="39"/>
    </location>
</feature>
<comment type="caution">
    <text evidence="3">The sequence shown here is derived from an EMBL/GenBank/DDBJ whole genome shotgun (WGS) entry which is preliminary data.</text>
</comment>
<evidence type="ECO:0000259" key="2">
    <source>
        <dbReference type="Pfam" id="PF22570"/>
    </source>
</evidence>
<dbReference type="PANTHER" id="PTHR40763:SF5">
    <property type="entry name" value="MEMBRANE PROTEIN"/>
    <property type="match status" value="1"/>
</dbReference>
<sequence length="244" mass="26634">MEAYDKGVKPTPSTPNQNNNGRIWGGLIVVVIGVVLLAREMNLDLPEWLFTWKMLVIGIGLYVGAKNSFKPGGWMIAVLVGIVFIVDDYVYDVNLRPYLIPAIVIGIGLYLIFKPKSRAGQYWNEHTQTHSGTDGNWESVSIFGGNKNIISKDFKGGEMVTIFGGSEVNMSQADISGVVTLEVVQIFGGTKLIVPANWKVQTSEVVSILGGIDDKRPAPTNVDETKVLNIRGTSVFGGIDIRSY</sequence>
<keyword evidence="1" id="KW-0472">Membrane</keyword>
<dbReference type="InterPro" id="IPR054331">
    <property type="entry name" value="LiaF_TM"/>
</dbReference>
<evidence type="ECO:0000256" key="1">
    <source>
        <dbReference type="SAM" id="Phobius"/>
    </source>
</evidence>
<dbReference type="AlphaFoldDB" id="A0A401U891"/>
<reference evidence="3 4" key="1">
    <citation type="submission" date="2018-11" db="EMBL/GenBank/DDBJ databases">
        <title>Chryseotalea sanarue gen. nov., sp., nov., a member of the family Cytophagaceae, isolated from a brackish lake in Hamamatsu Japan.</title>
        <authorList>
            <person name="Maejima Y."/>
            <person name="Iino T."/>
            <person name="Muraguchi Y."/>
            <person name="Fukuda K."/>
            <person name="Ohkuma M."/>
            <person name="Moriuchi R."/>
            <person name="Dohra H."/>
            <person name="Kimbara K."/>
            <person name="Shintani M."/>
        </authorList>
    </citation>
    <scope>NUCLEOTIDE SEQUENCE [LARGE SCALE GENOMIC DNA]</scope>
    <source>
        <strain evidence="3 4">Ys</strain>
    </source>
</reference>
<dbReference type="PANTHER" id="PTHR40763">
    <property type="entry name" value="MEMBRANE PROTEIN-RELATED"/>
    <property type="match status" value="1"/>
</dbReference>
<dbReference type="Pfam" id="PF22570">
    <property type="entry name" value="LiaF-TM"/>
    <property type="match status" value="1"/>
</dbReference>
<protein>
    <recommendedName>
        <fullName evidence="2">LiaF transmembrane domain-containing protein</fullName>
    </recommendedName>
</protein>
<keyword evidence="4" id="KW-1185">Reference proteome</keyword>
<feature type="transmembrane region" description="Helical" evidence="1">
    <location>
        <begin position="45"/>
        <end position="65"/>
    </location>
</feature>
<feature type="transmembrane region" description="Helical" evidence="1">
    <location>
        <begin position="97"/>
        <end position="113"/>
    </location>
</feature>
<dbReference type="OrthoDB" id="129627at2"/>
<organism evidence="3 4">
    <name type="scientific">Chryseotalea sanaruensis</name>
    <dbReference type="NCBI Taxonomy" id="2482724"/>
    <lineage>
        <taxon>Bacteria</taxon>
        <taxon>Pseudomonadati</taxon>
        <taxon>Bacteroidota</taxon>
        <taxon>Cytophagia</taxon>
        <taxon>Cytophagales</taxon>
        <taxon>Chryseotaleaceae</taxon>
        <taxon>Chryseotalea</taxon>
    </lineage>
</organism>
<feature type="domain" description="LiaF transmembrane" evidence="2">
    <location>
        <begin position="24"/>
        <end position="117"/>
    </location>
</feature>
<dbReference type="RefSeq" id="WP_127121744.1">
    <property type="nucleotide sequence ID" value="NZ_BHXQ01000002.1"/>
</dbReference>
<keyword evidence="1" id="KW-1133">Transmembrane helix</keyword>
<keyword evidence="1" id="KW-0812">Transmembrane</keyword>
<dbReference type="EMBL" id="BHXQ01000002">
    <property type="protein sequence ID" value="GCC51104.1"/>
    <property type="molecule type" value="Genomic_DNA"/>
</dbReference>
<evidence type="ECO:0000313" key="3">
    <source>
        <dbReference type="EMBL" id="GCC51104.1"/>
    </source>
</evidence>
<proteinExistence type="predicted"/>